<evidence type="ECO:0000313" key="3">
    <source>
        <dbReference type="EMBL" id="MBO8201858.1"/>
    </source>
</evidence>
<comment type="caution">
    <text evidence="3">The sequence shown here is derived from an EMBL/GenBank/DDBJ whole genome shotgun (WGS) entry which is preliminary data.</text>
</comment>
<keyword evidence="2" id="KW-0472">Membrane</keyword>
<dbReference type="Proteomes" id="UP000721954">
    <property type="component" value="Unassembled WGS sequence"/>
</dbReference>
<dbReference type="RefSeq" id="WP_209213457.1">
    <property type="nucleotide sequence ID" value="NZ_JAFFZM010000018.1"/>
</dbReference>
<accession>A0ABS3Y2I5</accession>
<proteinExistence type="predicted"/>
<feature type="transmembrane region" description="Helical" evidence="2">
    <location>
        <begin position="49"/>
        <end position="70"/>
    </location>
</feature>
<keyword evidence="2" id="KW-0812">Transmembrane</keyword>
<feature type="transmembrane region" description="Helical" evidence="2">
    <location>
        <begin position="346"/>
        <end position="367"/>
    </location>
</feature>
<gene>
    <name evidence="3" type="ORF">JW613_26675</name>
</gene>
<feature type="compositionally biased region" description="Low complexity" evidence="1">
    <location>
        <begin position="180"/>
        <end position="193"/>
    </location>
</feature>
<sequence>MLTLRLTLTAPPLALLLRLLLLCASAGIGLLLLATLSYALEHPGHRAAALVRLLWCLVPLAVAAQLAAALGRTEPRPEARSGLDAAGLGPARLPLLAARTAAAPGLAGSALVLLVTARGDIGGLFGTDGSVHGLTLPGAATGLPLPEQPLPAPAVVTLLSTVPLLTALAAAWGARSSAPAPAAGAAAEPGTSARSHRGPAGSEQTLAGRRDDSGPSCRAGLLWGAVLTSGGLLLAAYAPQMATVTGTARLEDRAVRIEDLATSPLAAGWLLAAFGLMLTGPGLAALSGRLLGALRPGPVRLLAGRTLVREAPLLGRSLGALSAVAAALLALARARLTGDAPLAPGPLVGATATLTGCCVAGAVLAALTRARHARAPLGELLDRIGAPRRLGRAVTLLRAGVLWAVFTALATTAGMLTPLPPH</sequence>
<reference evidence="3 4" key="1">
    <citation type="submission" date="2021-02" db="EMBL/GenBank/DDBJ databases">
        <title>Streptomyces spirodelae sp. nov., isolated from duckweed.</title>
        <authorList>
            <person name="Saimee Y."/>
            <person name="Duangmal K."/>
        </authorList>
    </citation>
    <scope>NUCLEOTIDE SEQUENCE [LARGE SCALE GENOMIC DNA]</scope>
    <source>
        <strain evidence="3 4">DSM 42105</strain>
    </source>
</reference>
<feature type="transmembrane region" description="Helical" evidence="2">
    <location>
        <begin position="269"/>
        <end position="292"/>
    </location>
</feature>
<feature type="transmembrane region" description="Helical" evidence="2">
    <location>
        <begin position="313"/>
        <end position="334"/>
    </location>
</feature>
<keyword evidence="2" id="KW-1133">Transmembrane helix</keyword>
<keyword evidence="4" id="KW-1185">Reference proteome</keyword>
<dbReference type="EMBL" id="JAFFZM010000018">
    <property type="protein sequence ID" value="MBO8201858.1"/>
    <property type="molecule type" value="Genomic_DNA"/>
</dbReference>
<evidence type="ECO:0008006" key="5">
    <source>
        <dbReference type="Google" id="ProtNLM"/>
    </source>
</evidence>
<dbReference type="GeneID" id="96262212"/>
<evidence type="ECO:0000256" key="2">
    <source>
        <dbReference type="SAM" id="Phobius"/>
    </source>
</evidence>
<feature type="transmembrane region" description="Helical" evidence="2">
    <location>
        <begin position="396"/>
        <end position="416"/>
    </location>
</feature>
<evidence type="ECO:0000313" key="4">
    <source>
        <dbReference type="Proteomes" id="UP000721954"/>
    </source>
</evidence>
<feature type="transmembrane region" description="Helical" evidence="2">
    <location>
        <begin position="219"/>
        <end position="238"/>
    </location>
</feature>
<protein>
    <recommendedName>
        <fullName evidence="5">Integral membrane protein</fullName>
    </recommendedName>
</protein>
<organism evidence="3 4">
    <name type="scientific">Streptomyces smyrnaeus</name>
    <dbReference type="NCBI Taxonomy" id="1387713"/>
    <lineage>
        <taxon>Bacteria</taxon>
        <taxon>Bacillati</taxon>
        <taxon>Actinomycetota</taxon>
        <taxon>Actinomycetes</taxon>
        <taxon>Kitasatosporales</taxon>
        <taxon>Streptomycetaceae</taxon>
        <taxon>Streptomyces</taxon>
    </lineage>
</organism>
<name>A0ABS3Y2I5_9ACTN</name>
<evidence type="ECO:0000256" key="1">
    <source>
        <dbReference type="SAM" id="MobiDB-lite"/>
    </source>
</evidence>
<feature type="region of interest" description="Disordered" evidence="1">
    <location>
        <begin position="180"/>
        <end position="213"/>
    </location>
</feature>